<evidence type="ECO:0000313" key="2">
    <source>
        <dbReference type="Proteomes" id="UP000321306"/>
    </source>
</evidence>
<gene>
    <name evidence="1" type="ORF">DC3_50780</name>
</gene>
<dbReference type="RefSeq" id="WP_146890019.1">
    <property type="nucleotide sequence ID" value="NZ_BJXB01000035.1"/>
</dbReference>
<dbReference type="AlphaFoldDB" id="A0A511N9D6"/>
<name>A0A511N9D6_DEIC1</name>
<dbReference type="EMBL" id="BJXB01000035">
    <property type="protein sequence ID" value="GEM49443.1"/>
    <property type="molecule type" value="Genomic_DNA"/>
</dbReference>
<evidence type="ECO:0000313" key="1">
    <source>
        <dbReference type="EMBL" id="GEM49443.1"/>
    </source>
</evidence>
<reference evidence="1 2" key="1">
    <citation type="submission" date="2019-07" db="EMBL/GenBank/DDBJ databases">
        <title>Whole genome shotgun sequence of Deinococcus cellulosilyticus NBRC 106333.</title>
        <authorList>
            <person name="Hosoyama A."/>
            <person name="Uohara A."/>
            <person name="Ohji S."/>
            <person name="Ichikawa N."/>
        </authorList>
    </citation>
    <scope>NUCLEOTIDE SEQUENCE [LARGE SCALE GENOMIC DNA]</scope>
    <source>
        <strain evidence="1 2">NBRC 106333</strain>
    </source>
</reference>
<proteinExistence type="predicted"/>
<dbReference type="Proteomes" id="UP000321306">
    <property type="component" value="Unassembled WGS sequence"/>
</dbReference>
<organism evidence="1 2">
    <name type="scientific">Deinococcus cellulosilyticus (strain DSM 18568 / NBRC 106333 / KACC 11606 / 5516J-15)</name>
    <dbReference type="NCBI Taxonomy" id="1223518"/>
    <lineage>
        <taxon>Bacteria</taxon>
        <taxon>Thermotogati</taxon>
        <taxon>Deinococcota</taxon>
        <taxon>Deinococci</taxon>
        <taxon>Deinococcales</taxon>
        <taxon>Deinococcaceae</taxon>
        <taxon>Deinococcus</taxon>
    </lineage>
</organism>
<sequence>MFIVHVVRKHHSPLGNYPSLQAAQQAALAWWAEVCREDPEDVKGTWLETYDHERSVRLWVFIPDFVLLQASRWRLPGCEIRLVA</sequence>
<comment type="caution">
    <text evidence="1">The sequence shown here is derived from an EMBL/GenBank/DDBJ whole genome shotgun (WGS) entry which is preliminary data.</text>
</comment>
<protein>
    <submittedName>
        <fullName evidence="1">Uncharacterized protein</fullName>
    </submittedName>
</protein>
<keyword evidence="2" id="KW-1185">Reference proteome</keyword>
<accession>A0A511N9D6</accession>